<proteinExistence type="predicted"/>
<dbReference type="EMBL" id="QFOT01000003">
    <property type="protein sequence ID" value="PZP57339.1"/>
    <property type="molecule type" value="Genomic_DNA"/>
</dbReference>
<evidence type="ECO:0000313" key="3">
    <source>
        <dbReference type="Proteomes" id="UP000249739"/>
    </source>
</evidence>
<accession>A0A2W5HUM6</accession>
<keyword evidence="1" id="KW-1133">Transmembrane helix</keyword>
<feature type="transmembrane region" description="Helical" evidence="1">
    <location>
        <begin position="94"/>
        <end position="112"/>
    </location>
</feature>
<evidence type="ECO:0000256" key="1">
    <source>
        <dbReference type="SAM" id="Phobius"/>
    </source>
</evidence>
<comment type="caution">
    <text evidence="2">The sequence shown here is derived from an EMBL/GenBank/DDBJ whole genome shotgun (WGS) entry which is preliminary data.</text>
</comment>
<keyword evidence="1" id="KW-0472">Membrane</keyword>
<evidence type="ECO:0008006" key="4">
    <source>
        <dbReference type="Google" id="ProtNLM"/>
    </source>
</evidence>
<gene>
    <name evidence="2" type="ORF">DI586_00735</name>
</gene>
<feature type="transmembrane region" description="Helical" evidence="1">
    <location>
        <begin position="35"/>
        <end position="58"/>
    </location>
</feature>
<keyword evidence="1" id="KW-0812">Transmembrane</keyword>
<name>A0A2W5HUM6_9BACT</name>
<feature type="transmembrane region" description="Helical" evidence="1">
    <location>
        <begin position="153"/>
        <end position="170"/>
    </location>
</feature>
<dbReference type="Proteomes" id="UP000249739">
    <property type="component" value="Unassembled WGS sequence"/>
</dbReference>
<reference evidence="2 3" key="1">
    <citation type="submission" date="2017-08" db="EMBL/GenBank/DDBJ databases">
        <title>Infants hospitalized years apart are colonized by the same room-sourced microbial strains.</title>
        <authorList>
            <person name="Brooks B."/>
            <person name="Olm M.R."/>
            <person name="Firek B.A."/>
            <person name="Baker R."/>
            <person name="Thomas B.C."/>
            <person name="Morowitz M.J."/>
            <person name="Banfield J.F."/>
        </authorList>
    </citation>
    <scope>NUCLEOTIDE SEQUENCE [LARGE SCALE GENOMIC DNA]</scope>
    <source>
        <strain evidence="2">S2_006_000_R2_64</strain>
    </source>
</reference>
<sequence length="302" mass="33109">MILDLIPLWAILGIAAALVSTAIPLFQEKNKANPLALAIIVKTVSAIVILPVVLHQGLPANLNFYLAVSLTSLLWAISDVIYYRAVTQSGAGVVSRLLPSAVVFSFILWFFFDPSLLDRYLANPVQAALIVSIIALSAFFAMQIRKCPVSWKGFRLVWFVIFAACTGPLLEKMTLGQAPLAQAPYAFVFVQSCFMLGFWLIFLLIRKPIKLSTLTSYLSLKTGLVIGLCSALAVTLRFMGLQEADHPAYLSILLFTDALWIVLYHKMIGREDGSNIKAGLGIVFCAVALVVIKSPILEGLFW</sequence>
<feature type="transmembrane region" description="Helical" evidence="1">
    <location>
        <begin position="182"/>
        <end position="205"/>
    </location>
</feature>
<feature type="transmembrane region" description="Helical" evidence="1">
    <location>
        <begin position="246"/>
        <end position="264"/>
    </location>
</feature>
<organism evidence="2 3">
    <name type="scientific">Micavibrio aeruginosavorus</name>
    <dbReference type="NCBI Taxonomy" id="349221"/>
    <lineage>
        <taxon>Bacteria</taxon>
        <taxon>Pseudomonadati</taxon>
        <taxon>Bdellovibrionota</taxon>
        <taxon>Bdellovibrionia</taxon>
        <taxon>Bdellovibrionales</taxon>
        <taxon>Pseudobdellovibrionaceae</taxon>
        <taxon>Micavibrio</taxon>
    </lineage>
</organism>
<protein>
    <recommendedName>
        <fullName evidence="4">EamA domain-containing protein</fullName>
    </recommendedName>
</protein>
<evidence type="ECO:0000313" key="2">
    <source>
        <dbReference type="EMBL" id="PZP57339.1"/>
    </source>
</evidence>
<feature type="transmembrane region" description="Helical" evidence="1">
    <location>
        <begin position="217"/>
        <end position="240"/>
    </location>
</feature>
<feature type="transmembrane region" description="Helical" evidence="1">
    <location>
        <begin position="124"/>
        <end position="141"/>
    </location>
</feature>
<dbReference type="AlphaFoldDB" id="A0A2W5HUM6"/>
<feature type="transmembrane region" description="Helical" evidence="1">
    <location>
        <begin position="6"/>
        <end position="26"/>
    </location>
</feature>
<feature type="transmembrane region" description="Helical" evidence="1">
    <location>
        <begin position="64"/>
        <end position="82"/>
    </location>
</feature>
<feature type="transmembrane region" description="Helical" evidence="1">
    <location>
        <begin position="276"/>
        <end position="296"/>
    </location>
</feature>